<name>A0ABS1QT59_9GAMM</name>
<evidence type="ECO:0000313" key="3">
    <source>
        <dbReference type="Proteomes" id="UP000638570"/>
    </source>
</evidence>
<comment type="caution">
    <text evidence="2">The sequence shown here is derived from an EMBL/GenBank/DDBJ whole genome shotgun (WGS) entry which is preliminary data.</text>
</comment>
<sequence length="78" mass="8660">MKPYIACCLAALLLTGCAYTAPKESYEQRLVADNQHCLQRSAPMVRKFLAPSLGLYLAKPSEEPANAAYHRCMQAKGW</sequence>
<evidence type="ECO:0008006" key="4">
    <source>
        <dbReference type="Google" id="ProtNLM"/>
    </source>
</evidence>
<feature type="signal peptide" evidence="1">
    <location>
        <begin position="1"/>
        <end position="20"/>
    </location>
</feature>
<dbReference type="RefSeq" id="WP_202085413.1">
    <property type="nucleotide sequence ID" value="NZ_JAERTZ010000025.1"/>
</dbReference>
<dbReference type="PROSITE" id="PS51257">
    <property type="entry name" value="PROKAR_LIPOPROTEIN"/>
    <property type="match status" value="1"/>
</dbReference>
<protein>
    <recommendedName>
        <fullName evidence="4">Lipoprotein</fullName>
    </recommendedName>
</protein>
<dbReference type="EMBL" id="JAERTZ010000025">
    <property type="protein sequence ID" value="MBL1377961.1"/>
    <property type="molecule type" value="Genomic_DNA"/>
</dbReference>
<proteinExistence type="predicted"/>
<feature type="chain" id="PRO_5047289572" description="Lipoprotein" evidence="1">
    <location>
        <begin position="21"/>
        <end position="78"/>
    </location>
</feature>
<dbReference type="Proteomes" id="UP000638570">
    <property type="component" value="Unassembled WGS sequence"/>
</dbReference>
<organism evidence="2 3">
    <name type="scientific">Zobellella iuensis</name>
    <dbReference type="NCBI Taxonomy" id="2803811"/>
    <lineage>
        <taxon>Bacteria</taxon>
        <taxon>Pseudomonadati</taxon>
        <taxon>Pseudomonadota</taxon>
        <taxon>Gammaproteobacteria</taxon>
        <taxon>Aeromonadales</taxon>
        <taxon>Aeromonadaceae</taxon>
        <taxon>Zobellella</taxon>
    </lineage>
</organism>
<evidence type="ECO:0000256" key="1">
    <source>
        <dbReference type="SAM" id="SignalP"/>
    </source>
</evidence>
<keyword evidence="3" id="KW-1185">Reference proteome</keyword>
<evidence type="ECO:0000313" key="2">
    <source>
        <dbReference type="EMBL" id="MBL1377961.1"/>
    </source>
</evidence>
<keyword evidence="1" id="KW-0732">Signal</keyword>
<accession>A0ABS1QT59</accession>
<gene>
    <name evidence="2" type="ORF">JKV55_11560</name>
</gene>
<reference evidence="3" key="1">
    <citation type="submission" date="2021-01" db="EMBL/GenBank/DDBJ databases">
        <title>Genome public.</title>
        <authorList>
            <person name="Liu C."/>
            <person name="Sun Q."/>
        </authorList>
    </citation>
    <scope>NUCLEOTIDE SEQUENCE [LARGE SCALE GENOMIC DNA]</scope>
    <source>
        <strain evidence="3">CGMCC 1.18722</strain>
    </source>
</reference>